<reference evidence="2 3" key="1">
    <citation type="journal article" date="2016" name="PLoS Pathog.">
        <title>Biosynthesis of antibiotic leucinostatins in bio-control fungus Purpureocillium lilacinum and their inhibition on phytophthora revealed by genome mining.</title>
        <authorList>
            <person name="Wang G."/>
            <person name="Liu Z."/>
            <person name="Lin R."/>
            <person name="Li E."/>
            <person name="Mao Z."/>
            <person name="Ling J."/>
            <person name="Yang Y."/>
            <person name="Yin W.B."/>
            <person name="Xie B."/>
        </authorList>
    </citation>
    <scope>NUCLEOTIDE SEQUENCE [LARGE SCALE GENOMIC DNA]</scope>
    <source>
        <strain evidence="2">170</strain>
    </source>
</reference>
<feature type="compositionally biased region" description="Polar residues" evidence="1">
    <location>
        <begin position="1"/>
        <end position="10"/>
    </location>
</feature>
<feature type="region of interest" description="Disordered" evidence="1">
    <location>
        <begin position="1"/>
        <end position="26"/>
    </location>
</feature>
<keyword evidence="3" id="KW-1185">Reference proteome</keyword>
<keyword evidence="2" id="KW-0503">Monooxygenase</keyword>
<dbReference type="OrthoDB" id="5153884at2759"/>
<evidence type="ECO:0000313" key="3">
    <source>
        <dbReference type="Proteomes" id="UP000078397"/>
    </source>
</evidence>
<accession>A0A179EYD2</accession>
<protein>
    <submittedName>
        <fullName evidence="2">Antibiotic biosynthesis monooxygenase domain-containing protein</fullName>
    </submittedName>
</protein>
<proteinExistence type="predicted"/>
<organism evidence="2 3">
    <name type="scientific">Pochonia chlamydosporia 170</name>
    <dbReference type="NCBI Taxonomy" id="1380566"/>
    <lineage>
        <taxon>Eukaryota</taxon>
        <taxon>Fungi</taxon>
        <taxon>Dikarya</taxon>
        <taxon>Ascomycota</taxon>
        <taxon>Pezizomycotina</taxon>
        <taxon>Sordariomycetes</taxon>
        <taxon>Hypocreomycetidae</taxon>
        <taxon>Hypocreales</taxon>
        <taxon>Clavicipitaceae</taxon>
        <taxon>Pochonia</taxon>
    </lineage>
</organism>
<gene>
    <name evidence="2" type="ORF">VFPPC_12443</name>
</gene>
<sequence>MEAYGSTTSPADIVQRPTETRPTGKPLFGPAIDGLLWKKGRAEDRPRTPVLSILEFKFKPGVDLSDIHGVPRKLWDNSLQYIWSIPGCASIEWGLTLDDSTNVLCMIQWETAASWQMFQDSLGFSLIIGLLGANVDNRCSKLAHLAAPTSTCSNQPTILEMISITFDSDMFPEHKTSFEQEWTKGIALFSNEIRLHDRAYWLEHNASMFAEPTADDIAASRCSTTFVGFLECNRTGYNSHATINLCKDAEGKASTNIQRSLSRKAIKLIKETRKQDAGLLPLPSAPFNSLATILETNFRRQFSHDPNLRLRGLQAVLASIKEVGEGTRRFPLPKGSLNYQGELHLDNMPTIGQFSHFLNSSRPPFIMDIVWLKLKSAMPRKTHDIIRELNDRISRLSGHEKTFWARDVEHTTKVVIFTAWRDQPARAASIEQYYQILDVFAALGPRLAAPLKHETIPWSRPNIGGLQFPRAGYIELITFSVPRGLHNRLLFEQAFAAFKSVTEPSHAAGIPTACSVYTAGGWQLDDAFDLEAEDMDRFTGVLTWTL</sequence>
<dbReference type="KEGG" id="pchm:VFPPC_12443"/>
<dbReference type="EMBL" id="LSBJ02000030">
    <property type="protein sequence ID" value="OAQ58205.1"/>
    <property type="molecule type" value="Genomic_DNA"/>
</dbReference>
<comment type="caution">
    <text evidence="2">The sequence shown here is derived from an EMBL/GenBank/DDBJ whole genome shotgun (WGS) entry which is preliminary data.</text>
</comment>
<dbReference type="GeneID" id="28854314"/>
<dbReference type="GO" id="GO:0004497">
    <property type="term" value="F:monooxygenase activity"/>
    <property type="evidence" value="ECO:0007669"/>
    <property type="project" value="UniProtKB-KW"/>
</dbReference>
<keyword evidence="2" id="KW-0560">Oxidoreductase</keyword>
<evidence type="ECO:0000313" key="2">
    <source>
        <dbReference type="EMBL" id="OAQ58205.1"/>
    </source>
</evidence>
<name>A0A179EYD2_METCM</name>
<dbReference type="AlphaFoldDB" id="A0A179EYD2"/>
<dbReference type="Gene3D" id="3.30.70.100">
    <property type="match status" value="1"/>
</dbReference>
<dbReference type="RefSeq" id="XP_018136401.1">
    <property type="nucleotide sequence ID" value="XM_018290320.1"/>
</dbReference>
<dbReference type="Proteomes" id="UP000078397">
    <property type="component" value="Unassembled WGS sequence"/>
</dbReference>
<evidence type="ECO:0000256" key="1">
    <source>
        <dbReference type="SAM" id="MobiDB-lite"/>
    </source>
</evidence>